<comment type="caution">
    <text evidence="5">The sequence shown here is derived from an EMBL/GenBank/DDBJ whole genome shotgun (WGS) entry which is preliminary data.</text>
</comment>
<dbReference type="Pfam" id="PF00005">
    <property type="entry name" value="ABC_tran"/>
    <property type="match status" value="1"/>
</dbReference>
<dbReference type="PANTHER" id="PTHR43553:SF3">
    <property type="entry name" value="ABC TRANSPORTER ATP-BINDING PROTEIN MODF"/>
    <property type="match status" value="1"/>
</dbReference>
<reference evidence="5" key="1">
    <citation type="submission" date="2021-12" db="EMBL/GenBank/DDBJ databases">
        <title>Description of Gramella crocea sp. nov., a new bacterium isolated from activated sludge.</title>
        <authorList>
            <person name="Zhang X."/>
        </authorList>
    </citation>
    <scope>NUCLEOTIDE SEQUENCE</scope>
    <source>
        <strain evidence="5">YB25</strain>
    </source>
</reference>
<dbReference type="PANTHER" id="PTHR43553">
    <property type="entry name" value="HEAVY METAL TRANSPORTER"/>
    <property type="match status" value="1"/>
</dbReference>
<proteinExistence type="predicted"/>
<dbReference type="GO" id="GO:0016887">
    <property type="term" value="F:ATP hydrolysis activity"/>
    <property type="evidence" value="ECO:0007669"/>
    <property type="project" value="InterPro"/>
</dbReference>
<feature type="domain" description="ABC transporter" evidence="4">
    <location>
        <begin position="185"/>
        <end position="411"/>
    </location>
</feature>
<protein>
    <submittedName>
        <fullName evidence="5">ATP-binding cassette domain-containing protein</fullName>
    </submittedName>
</protein>
<dbReference type="EMBL" id="JAJSON010000032">
    <property type="protein sequence ID" value="MCG9973383.1"/>
    <property type="molecule type" value="Genomic_DNA"/>
</dbReference>
<name>A0A9X2A9Z5_9FLAO</name>
<evidence type="ECO:0000313" key="5">
    <source>
        <dbReference type="EMBL" id="MCG9973383.1"/>
    </source>
</evidence>
<dbReference type="CDD" id="cd00267">
    <property type="entry name" value="ABC_ATPase"/>
    <property type="match status" value="1"/>
</dbReference>
<keyword evidence="1" id="KW-0813">Transport</keyword>
<keyword evidence="3 5" id="KW-0067">ATP-binding</keyword>
<accession>A0A9X2A9Z5</accession>
<evidence type="ECO:0000313" key="6">
    <source>
        <dbReference type="Proteomes" id="UP001139344"/>
    </source>
</evidence>
<dbReference type="Gene3D" id="3.40.50.300">
    <property type="entry name" value="P-loop containing nucleotide triphosphate hydrolases"/>
    <property type="match status" value="2"/>
</dbReference>
<dbReference type="InterPro" id="IPR050095">
    <property type="entry name" value="ECF_ABC_transporter_ATP-bd"/>
</dbReference>
<dbReference type="InterPro" id="IPR003593">
    <property type="entry name" value="AAA+_ATPase"/>
</dbReference>
<sequence>MKHYAIYGEIADPENLPAQLFKVMPEAELSDLRGKQGAVFSNAELEKHLEDDHRHGRSKLVNSGRSLCSLSAGERRKALLNYLLDQQPDFLILDNPFDSLDRESVEDLKLQLEKLSKEIQVILLYHRQEDLLPFIDEVFRIKSGKAIRHSKAGFHPEDTSRVDLSQLQSLPPPPVCFKKQPEVLVKLEQVSVRYEDRPILSNISWEVKKGEFWKLSGPNGAGKTTLLSMIYGDNPKAYGENIFLFGNRKGSGETVWEIKRKIGYFSPNLTEFFTRRNTVLEMIISGLLDSVGLYQKPSRQQVVCAEEWLKLLKMEDLQKKIFVDLPLLEQREVLIARAMIKHPPLLILDEPTTGLNDESALTITGLVNSIARNSDTAIIYVSHREEKGLMPERELSLIPGEKGSRGEISSF</sequence>
<dbReference type="InterPro" id="IPR003439">
    <property type="entry name" value="ABC_transporter-like_ATP-bd"/>
</dbReference>
<keyword evidence="6" id="KW-1185">Reference proteome</keyword>
<evidence type="ECO:0000256" key="2">
    <source>
        <dbReference type="ARBA" id="ARBA00022741"/>
    </source>
</evidence>
<dbReference type="SUPFAM" id="SSF52540">
    <property type="entry name" value="P-loop containing nucleoside triphosphate hydrolases"/>
    <property type="match status" value="2"/>
</dbReference>
<evidence type="ECO:0000256" key="1">
    <source>
        <dbReference type="ARBA" id="ARBA00022448"/>
    </source>
</evidence>
<gene>
    <name evidence="5" type="ORF">LU635_17150</name>
</gene>
<evidence type="ECO:0000259" key="4">
    <source>
        <dbReference type="PROSITE" id="PS50893"/>
    </source>
</evidence>
<keyword evidence="2" id="KW-0547">Nucleotide-binding</keyword>
<dbReference type="SMART" id="SM00382">
    <property type="entry name" value="AAA"/>
    <property type="match status" value="1"/>
</dbReference>
<dbReference type="GO" id="GO:0042626">
    <property type="term" value="F:ATPase-coupled transmembrane transporter activity"/>
    <property type="evidence" value="ECO:0007669"/>
    <property type="project" value="TreeGrafter"/>
</dbReference>
<dbReference type="Proteomes" id="UP001139344">
    <property type="component" value="Unassembled WGS sequence"/>
</dbReference>
<organism evidence="5 6">
    <name type="scientific">Christiangramia crocea</name>
    <dbReference type="NCBI Taxonomy" id="2904124"/>
    <lineage>
        <taxon>Bacteria</taxon>
        <taxon>Pseudomonadati</taxon>
        <taxon>Bacteroidota</taxon>
        <taxon>Flavobacteriia</taxon>
        <taxon>Flavobacteriales</taxon>
        <taxon>Flavobacteriaceae</taxon>
        <taxon>Christiangramia</taxon>
    </lineage>
</organism>
<dbReference type="AlphaFoldDB" id="A0A9X2A9Z5"/>
<dbReference type="GO" id="GO:0005524">
    <property type="term" value="F:ATP binding"/>
    <property type="evidence" value="ECO:0007669"/>
    <property type="project" value="UniProtKB-KW"/>
</dbReference>
<dbReference type="PROSITE" id="PS50893">
    <property type="entry name" value="ABC_TRANSPORTER_2"/>
    <property type="match status" value="1"/>
</dbReference>
<dbReference type="GO" id="GO:0043190">
    <property type="term" value="C:ATP-binding cassette (ABC) transporter complex"/>
    <property type="evidence" value="ECO:0007669"/>
    <property type="project" value="TreeGrafter"/>
</dbReference>
<dbReference type="InterPro" id="IPR027417">
    <property type="entry name" value="P-loop_NTPase"/>
</dbReference>
<dbReference type="RefSeq" id="WP_240100835.1">
    <property type="nucleotide sequence ID" value="NZ_JAJSON010000032.1"/>
</dbReference>
<evidence type="ECO:0000256" key="3">
    <source>
        <dbReference type="ARBA" id="ARBA00022840"/>
    </source>
</evidence>